<dbReference type="OrthoDB" id="9807795at2"/>
<dbReference type="InterPro" id="IPR029044">
    <property type="entry name" value="Nucleotide-diphossugar_trans"/>
</dbReference>
<evidence type="ECO:0000259" key="3">
    <source>
        <dbReference type="Pfam" id="PF00535"/>
    </source>
</evidence>
<keyword evidence="2" id="KW-0472">Membrane</keyword>
<feature type="transmembrane region" description="Helical" evidence="2">
    <location>
        <begin position="268"/>
        <end position="291"/>
    </location>
</feature>
<dbReference type="Proteomes" id="UP000246058">
    <property type="component" value="Chromosome"/>
</dbReference>
<evidence type="ECO:0000256" key="2">
    <source>
        <dbReference type="SAM" id="Phobius"/>
    </source>
</evidence>
<feature type="domain" description="Glycosyltransferase 2-like" evidence="3">
    <location>
        <begin position="39"/>
        <end position="170"/>
    </location>
</feature>
<dbReference type="PANTHER" id="PTHR48090">
    <property type="entry name" value="UNDECAPRENYL-PHOSPHATE 4-DEOXY-4-FORMAMIDO-L-ARABINOSE TRANSFERASE-RELATED"/>
    <property type="match status" value="1"/>
</dbReference>
<evidence type="ECO:0000313" key="4">
    <source>
        <dbReference type="EMBL" id="AWN38815.1"/>
    </source>
</evidence>
<dbReference type="KEGG" id="meti:DK427_03235"/>
<feature type="transmembrane region" description="Helical" evidence="2">
    <location>
        <begin position="297"/>
        <end position="321"/>
    </location>
</feature>
<keyword evidence="4" id="KW-0808">Transferase</keyword>
<protein>
    <submittedName>
        <fullName evidence="4">Glycosyl transferase</fullName>
    </submittedName>
</protein>
<dbReference type="GO" id="GO:0016740">
    <property type="term" value="F:transferase activity"/>
    <property type="evidence" value="ECO:0007669"/>
    <property type="project" value="UniProtKB-KW"/>
</dbReference>
<keyword evidence="2" id="KW-1133">Transmembrane helix</keyword>
<evidence type="ECO:0000256" key="1">
    <source>
        <dbReference type="SAM" id="MobiDB-lite"/>
    </source>
</evidence>
<dbReference type="AlphaFoldDB" id="A0A2U8VYI3"/>
<dbReference type="InterPro" id="IPR001173">
    <property type="entry name" value="Glyco_trans_2-like"/>
</dbReference>
<dbReference type="RefSeq" id="WP_109953970.1">
    <property type="nucleotide sequence ID" value="NZ_CP029551.1"/>
</dbReference>
<keyword evidence="5" id="KW-1185">Reference proteome</keyword>
<dbReference type="Pfam" id="PF00535">
    <property type="entry name" value="Glycos_transf_2"/>
    <property type="match status" value="1"/>
</dbReference>
<name>A0A2U8VYI3_9HYPH</name>
<organism evidence="4 5">
    <name type="scientific">Methylobacterium radiodurans</name>
    <dbReference type="NCBI Taxonomy" id="2202828"/>
    <lineage>
        <taxon>Bacteria</taxon>
        <taxon>Pseudomonadati</taxon>
        <taxon>Pseudomonadota</taxon>
        <taxon>Alphaproteobacteria</taxon>
        <taxon>Hyphomicrobiales</taxon>
        <taxon>Methylobacteriaceae</taxon>
        <taxon>Methylobacterium</taxon>
    </lineage>
</organism>
<evidence type="ECO:0000313" key="5">
    <source>
        <dbReference type="Proteomes" id="UP000246058"/>
    </source>
</evidence>
<sequence>MRDVVDAPPEPPGDRLARAARELAGLRAAAGEEALPIGIVVPVYNDWAAFRHLAQAIGTVCEARNLTADLIVVDDGSWQCGDETLRAVADAGLRIRLRRATLVANLGHQRAIAVGLTVASARAASYRAVIVMDGDGEDRPEHIPYLLDTSAAHPDAIICVRRGRRFEGARFALGYAVFKAFFVIGTGKTIDFGHYCVIPPRALARLVHSPALWSHFAATLLRSGLPLHRVRLDRGTRYAGRSSMNLTSLIRHGLNAIAVFEDVCLVRLLIALGLFSGGLVAALVAVVAIRFGTDMAVPGWATSAAGLLLVALLQAILLALASAASHLNRRSLSEVVPAREAERFLVSRADPVQRPSPPAQGAPPDEAAGQGMAWQDAAWERTTWKAAS</sequence>
<reference evidence="4 5" key="1">
    <citation type="submission" date="2018-05" db="EMBL/GenBank/DDBJ databases">
        <title>Complete Genome Sequence of Methylobacterium sp. 17Sr1-43.</title>
        <authorList>
            <person name="Srinivasan S."/>
        </authorList>
    </citation>
    <scope>NUCLEOTIDE SEQUENCE [LARGE SCALE GENOMIC DNA]</scope>
    <source>
        <strain evidence="4 5">17Sr1-43</strain>
    </source>
</reference>
<proteinExistence type="predicted"/>
<accession>A0A2U8VYI3</accession>
<feature type="region of interest" description="Disordered" evidence="1">
    <location>
        <begin position="350"/>
        <end position="373"/>
    </location>
</feature>
<gene>
    <name evidence="4" type="ORF">DK427_03235</name>
</gene>
<keyword evidence="2" id="KW-0812">Transmembrane</keyword>
<dbReference type="EMBL" id="CP029551">
    <property type="protein sequence ID" value="AWN38815.1"/>
    <property type="molecule type" value="Genomic_DNA"/>
</dbReference>
<dbReference type="InterPro" id="IPR050256">
    <property type="entry name" value="Glycosyltransferase_2"/>
</dbReference>
<dbReference type="Gene3D" id="3.90.550.10">
    <property type="entry name" value="Spore Coat Polysaccharide Biosynthesis Protein SpsA, Chain A"/>
    <property type="match status" value="1"/>
</dbReference>
<dbReference type="SUPFAM" id="SSF53448">
    <property type="entry name" value="Nucleotide-diphospho-sugar transferases"/>
    <property type="match status" value="1"/>
</dbReference>